<dbReference type="InterPro" id="IPR005901">
    <property type="entry name" value="GLPGLI"/>
</dbReference>
<dbReference type="EMBL" id="VSSQ01109181">
    <property type="protein sequence ID" value="MPN47574.1"/>
    <property type="molecule type" value="Genomic_DNA"/>
</dbReference>
<protein>
    <recommendedName>
        <fullName evidence="2">GLPGLI family protein</fullName>
    </recommendedName>
</protein>
<name>A0A645IGZ1_9ZZZZ</name>
<dbReference type="AlphaFoldDB" id="A0A645IGZ1"/>
<gene>
    <name evidence="1" type="ORF">SDC9_195177</name>
</gene>
<accession>A0A645IGZ1</accession>
<dbReference type="NCBIfam" id="TIGR01200">
    <property type="entry name" value="GLPGLI"/>
    <property type="match status" value="1"/>
</dbReference>
<reference evidence="1" key="1">
    <citation type="submission" date="2019-08" db="EMBL/GenBank/DDBJ databases">
        <authorList>
            <person name="Kucharzyk K."/>
            <person name="Murdoch R.W."/>
            <person name="Higgins S."/>
            <person name="Loffler F."/>
        </authorList>
    </citation>
    <scope>NUCLEOTIDE SEQUENCE</scope>
</reference>
<proteinExistence type="predicted"/>
<evidence type="ECO:0008006" key="2">
    <source>
        <dbReference type="Google" id="ProtNLM"/>
    </source>
</evidence>
<comment type="caution">
    <text evidence="1">The sequence shown here is derived from an EMBL/GenBank/DDBJ whole genome shotgun (WGS) entry which is preliminary data.</text>
</comment>
<organism evidence="1">
    <name type="scientific">bioreactor metagenome</name>
    <dbReference type="NCBI Taxonomy" id="1076179"/>
    <lineage>
        <taxon>unclassified sequences</taxon>
        <taxon>metagenomes</taxon>
        <taxon>ecological metagenomes</taxon>
    </lineage>
</organism>
<sequence length="131" mass="15144">MIGSDTCRVLGYPCHKATTKFRGREYDAYFTQELPVNDGPWKLYGLPGLILEAKTSDGIFHVKAIGIQKIKNTPIDISYGKNTEICKELNQFYKFIRNKRNSYLIEDKGNVIIYEKPLSKDIIFMEEENKD</sequence>
<evidence type="ECO:0000313" key="1">
    <source>
        <dbReference type="EMBL" id="MPN47574.1"/>
    </source>
</evidence>
<dbReference type="Pfam" id="PF22252">
    <property type="entry name" value="PNGase_F-II_N"/>
    <property type="match status" value="1"/>
</dbReference>